<evidence type="ECO:0000256" key="1">
    <source>
        <dbReference type="ARBA" id="ARBA00004123"/>
    </source>
</evidence>
<dbReference type="GO" id="GO:0008270">
    <property type="term" value="F:zinc ion binding"/>
    <property type="evidence" value="ECO:0007669"/>
    <property type="project" value="UniProtKB-KW"/>
</dbReference>
<organism evidence="11 12">
    <name type="scientific">Tropilaelaps mercedesae</name>
    <dbReference type="NCBI Taxonomy" id="418985"/>
    <lineage>
        <taxon>Eukaryota</taxon>
        <taxon>Metazoa</taxon>
        <taxon>Ecdysozoa</taxon>
        <taxon>Arthropoda</taxon>
        <taxon>Chelicerata</taxon>
        <taxon>Arachnida</taxon>
        <taxon>Acari</taxon>
        <taxon>Parasitiformes</taxon>
        <taxon>Mesostigmata</taxon>
        <taxon>Gamasina</taxon>
        <taxon>Dermanyssoidea</taxon>
        <taxon>Laelapidae</taxon>
        <taxon>Tropilaelaps</taxon>
    </lineage>
</organism>
<evidence type="ECO:0000256" key="5">
    <source>
        <dbReference type="ARBA" id="ARBA00022833"/>
    </source>
</evidence>
<dbReference type="SMART" id="SM00249">
    <property type="entry name" value="PHD"/>
    <property type="match status" value="1"/>
</dbReference>
<dbReference type="Pfam" id="PF00628">
    <property type="entry name" value="PHD"/>
    <property type="match status" value="1"/>
</dbReference>
<dbReference type="PROSITE" id="PS50016">
    <property type="entry name" value="ZF_PHD_2"/>
    <property type="match status" value="1"/>
</dbReference>
<dbReference type="Proteomes" id="UP000192247">
    <property type="component" value="Unassembled WGS sequence"/>
</dbReference>
<dbReference type="FunFam" id="3.30.40.10:FF:000107">
    <property type="entry name" value="pygopus homolog 1"/>
    <property type="match status" value="1"/>
</dbReference>
<evidence type="ECO:0000259" key="10">
    <source>
        <dbReference type="PROSITE" id="PS50016"/>
    </source>
</evidence>
<evidence type="ECO:0000256" key="9">
    <source>
        <dbReference type="SAM" id="MobiDB-lite"/>
    </source>
</evidence>
<name>A0A1V9X4U1_9ACAR</name>
<reference evidence="11 12" key="1">
    <citation type="journal article" date="2017" name="Gigascience">
        <title>Draft genome of the honey bee ectoparasitic mite, Tropilaelaps mercedesae, is shaped by the parasitic life history.</title>
        <authorList>
            <person name="Dong X."/>
            <person name="Armstrong S.D."/>
            <person name="Xia D."/>
            <person name="Makepeace B.L."/>
            <person name="Darby A.C."/>
            <person name="Kadowaki T."/>
        </authorList>
    </citation>
    <scope>NUCLEOTIDE SEQUENCE [LARGE SCALE GENOMIC DNA]</scope>
    <source>
        <strain evidence="11">Wuxi-XJTLU</strain>
    </source>
</reference>
<dbReference type="AlphaFoldDB" id="A0A1V9X4U1"/>
<evidence type="ECO:0000256" key="6">
    <source>
        <dbReference type="ARBA" id="ARBA00023242"/>
    </source>
</evidence>
<keyword evidence="4 8" id="KW-0863">Zinc-finger</keyword>
<sequence length="183" mass="19205">MRRECDDGGVDGSTGGNIKKQGRMDGCSPHRGPNTPSGGGGNSQAGGPGGLPMCPTSGGSNLYLPPTPFQESLIAANPFDDSHMATAHLKGNLAKNFPSGKGLQVGGGNGSPLHHSPCGMCHREVHDNDQAVLCESGCSLWFHRICTGLTEAAFHMLAQEAAAEWVCDRCVHTRNVPLVRFKQ</sequence>
<protein>
    <submittedName>
        <fullName evidence="11">Protein pygopus-like</fullName>
    </submittedName>
</protein>
<feature type="domain" description="PHD-type" evidence="10">
    <location>
        <begin position="115"/>
        <end position="173"/>
    </location>
</feature>
<evidence type="ECO:0000256" key="7">
    <source>
        <dbReference type="ARBA" id="ARBA00037400"/>
    </source>
</evidence>
<accession>A0A1V9X4U1</accession>
<dbReference type="InterPro" id="IPR019787">
    <property type="entry name" value="Znf_PHD-finger"/>
</dbReference>
<feature type="compositionally biased region" description="Gly residues" evidence="9">
    <location>
        <begin position="37"/>
        <end position="50"/>
    </location>
</feature>
<keyword evidence="5" id="KW-0862">Zinc</keyword>
<evidence type="ECO:0000256" key="2">
    <source>
        <dbReference type="ARBA" id="ARBA00022687"/>
    </source>
</evidence>
<comment type="caution">
    <text evidence="11">The sequence shown here is derived from an EMBL/GenBank/DDBJ whole genome shotgun (WGS) entry which is preliminary data.</text>
</comment>
<evidence type="ECO:0000313" key="11">
    <source>
        <dbReference type="EMBL" id="OQR68524.1"/>
    </source>
</evidence>
<dbReference type="PANTHER" id="PTHR23194:SF16">
    <property type="entry name" value="PROTEIN PYGOPUS"/>
    <property type="match status" value="1"/>
</dbReference>
<dbReference type="InterPro" id="IPR052475">
    <property type="entry name" value="Wnt_Signal_Transd_Protein"/>
</dbReference>
<keyword evidence="12" id="KW-1185">Reference proteome</keyword>
<evidence type="ECO:0000313" key="12">
    <source>
        <dbReference type="Proteomes" id="UP000192247"/>
    </source>
</evidence>
<proteinExistence type="predicted"/>
<dbReference type="Gene3D" id="3.30.40.10">
    <property type="entry name" value="Zinc/RING finger domain, C3HC4 (zinc finger)"/>
    <property type="match status" value="1"/>
</dbReference>
<feature type="region of interest" description="Disordered" evidence="9">
    <location>
        <begin position="1"/>
        <end position="57"/>
    </location>
</feature>
<dbReference type="CDD" id="cd15637">
    <property type="entry name" value="PHD_dPYGO"/>
    <property type="match status" value="1"/>
</dbReference>
<evidence type="ECO:0000256" key="4">
    <source>
        <dbReference type="ARBA" id="ARBA00022771"/>
    </source>
</evidence>
<evidence type="ECO:0000256" key="3">
    <source>
        <dbReference type="ARBA" id="ARBA00022723"/>
    </source>
</evidence>
<comment type="function">
    <text evidence="7">Involved in signal transduction through the Wnt pathway.</text>
</comment>
<keyword evidence="6" id="KW-0539">Nucleus</keyword>
<dbReference type="InterPro" id="IPR001965">
    <property type="entry name" value="Znf_PHD"/>
</dbReference>
<dbReference type="STRING" id="418985.A0A1V9X4U1"/>
<evidence type="ECO:0000256" key="8">
    <source>
        <dbReference type="PROSITE-ProRule" id="PRU00146"/>
    </source>
</evidence>
<dbReference type="InterPro" id="IPR011011">
    <property type="entry name" value="Znf_FYVE_PHD"/>
</dbReference>
<dbReference type="OrthoDB" id="270215at2759"/>
<dbReference type="InterPro" id="IPR019786">
    <property type="entry name" value="Zinc_finger_PHD-type_CS"/>
</dbReference>
<dbReference type="SUPFAM" id="SSF57903">
    <property type="entry name" value="FYVE/PHD zinc finger"/>
    <property type="match status" value="1"/>
</dbReference>
<dbReference type="InterPro" id="IPR013083">
    <property type="entry name" value="Znf_RING/FYVE/PHD"/>
</dbReference>
<dbReference type="PANTHER" id="PTHR23194">
    <property type="entry name" value="PYGOPUS"/>
    <property type="match status" value="1"/>
</dbReference>
<dbReference type="GO" id="GO:0016055">
    <property type="term" value="P:Wnt signaling pathway"/>
    <property type="evidence" value="ECO:0007669"/>
    <property type="project" value="UniProtKB-KW"/>
</dbReference>
<keyword evidence="3" id="KW-0479">Metal-binding</keyword>
<comment type="subcellular location">
    <subcellularLocation>
        <location evidence="1">Nucleus</location>
    </subcellularLocation>
</comment>
<gene>
    <name evidence="11" type="ORF">BIW11_12859</name>
</gene>
<dbReference type="PROSITE" id="PS01359">
    <property type="entry name" value="ZF_PHD_1"/>
    <property type="match status" value="1"/>
</dbReference>
<keyword evidence="2" id="KW-0879">Wnt signaling pathway</keyword>
<dbReference type="InParanoid" id="A0A1V9X4U1"/>
<dbReference type="GO" id="GO:0005634">
    <property type="term" value="C:nucleus"/>
    <property type="evidence" value="ECO:0007669"/>
    <property type="project" value="UniProtKB-SubCell"/>
</dbReference>
<dbReference type="EMBL" id="MNPL01024474">
    <property type="protein sequence ID" value="OQR68524.1"/>
    <property type="molecule type" value="Genomic_DNA"/>
</dbReference>